<dbReference type="OrthoDB" id="4510254at2"/>
<comment type="pathway">
    <text evidence="2">Amino-acid biosynthesis; L-proline biosynthesis; L-glutamate 5-semialdehyde from L-ornithine: step 1/1.</text>
</comment>
<dbReference type="InterPro" id="IPR005814">
    <property type="entry name" value="Aminotrans_3"/>
</dbReference>
<dbReference type="PANTHER" id="PTHR11986">
    <property type="entry name" value="AMINOTRANSFERASE CLASS III"/>
    <property type="match status" value="1"/>
</dbReference>
<dbReference type="FunFam" id="3.40.640.10:FF:000011">
    <property type="entry name" value="Ornithine aminotransferase"/>
    <property type="match status" value="1"/>
</dbReference>
<evidence type="ECO:0000256" key="7">
    <source>
        <dbReference type="ARBA" id="ARBA00022898"/>
    </source>
</evidence>
<keyword evidence="4 11" id="KW-0032">Aminotransferase</keyword>
<dbReference type="InterPro" id="IPR050103">
    <property type="entry name" value="Class-III_PLP-dep_AT"/>
</dbReference>
<name>A0A4Q2RLN5_9ACTN</name>
<reference evidence="11 12" key="1">
    <citation type="submission" date="2019-01" db="EMBL/GenBank/DDBJ databases">
        <title>Novel species of Nocardioides.</title>
        <authorList>
            <person name="Liu Q."/>
            <person name="Xin Y.-H."/>
        </authorList>
    </citation>
    <scope>NUCLEOTIDE SEQUENCE [LARGE SCALE GENOMIC DNA]</scope>
    <source>
        <strain evidence="11 12">HLT3-15</strain>
    </source>
</reference>
<dbReference type="NCBIfam" id="TIGR01885">
    <property type="entry name" value="Orn_aminotrans"/>
    <property type="match status" value="1"/>
</dbReference>
<evidence type="ECO:0000256" key="5">
    <source>
        <dbReference type="ARBA" id="ARBA00022650"/>
    </source>
</evidence>
<dbReference type="AlphaFoldDB" id="A0A4Q2RLN5"/>
<keyword evidence="5" id="KW-0028">Amino-acid biosynthesis</keyword>
<dbReference type="GO" id="GO:0030170">
    <property type="term" value="F:pyridoxal phosphate binding"/>
    <property type="evidence" value="ECO:0007669"/>
    <property type="project" value="InterPro"/>
</dbReference>
<evidence type="ECO:0000256" key="4">
    <source>
        <dbReference type="ARBA" id="ARBA00022576"/>
    </source>
</evidence>
<dbReference type="InterPro" id="IPR010164">
    <property type="entry name" value="Orn_aminotrans"/>
</dbReference>
<dbReference type="InterPro" id="IPR049704">
    <property type="entry name" value="Aminotrans_3_PPA_site"/>
</dbReference>
<dbReference type="GO" id="GO:0042802">
    <property type="term" value="F:identical protein binding"/>
    <property type="evidence" value="ECO:0007669"/>
    <property type="project" value="TreeGrafter"/>
</dbReference>
<gene>
    <name evidence="11" type="primary">rocD</name>
    <name evidence="11" type="ORF">EUA06_13925</name>
</gene>
<dbReference type="InterPro" id="IPR015424">
    <property type="entry name" value="PyrdxlP-dep_Trfase"/>
</dbReference>
<evidence type="ECO:0000256" key="1">
    <source>
        <dbReference type="ARBA" id="ARBA00001933"/>
    </source>
</evidence>
<proteinExistence type="inferred from homology"/>
<sequence>MQRVRGSSPLSSTNEKPGALHRASRIRAPLAGGCRRISGPEHPPRAKSAFGEGRWHHVLMTATDSTPRTILEGTEAHIEATEKYAAHNYHPLPVVLAQGDGAWVIDVDGKRYLDCLAGYSALNFGHTNERLVAVAREQLGKLTLTSRAFYNDQLGGFAQALTRLTGKDMILPMNSGAEAVETAIKVSRKWGYEVKGVPAGQATIITMEGNFHGRTTTIVSFSDDDVATSGYAPFTTGFRGVKYGDVEAVASAIDETTVAVLFEPIQGEGGVVMPPEGFLKDLRQLCTERNVLMIADEIQSGLARSGKTFACDHEDVVPDIYIMGKALGGGIYPVSAIAADRHIMDVITPGSHGSTFGGNPLAAAIGTEVVAMLEEGTFQARSTEIGRQLEAGFSPLVGQGLSDVRVRGAWAGIDIDPTLMSGRQMSEALMARGILAKDTHGSTVRFAPPLVASDEDIAGLVTAVTEILAGR</sequence>
<evidence type="ECO:0000256" key="8">
    <source>
        <dbReference type="ARBA" id="ARBA00030587"/>
    </source>
</evidence>
<protein>
    <recommendedName>
        <fullName evidence="3">ornithine aminotransferase</fullName>
        <ecNumber evidence="3">2.6.1.13</ecNumber>
    </recommendedName>
    <alternativeName>
        <fullName evidence="8">Ornithine--oxo-acid aminotransferase</fullName>
    </alternativeName>
</protein>
<dbReference type="EMBL" id="SDWS01000006">
    <property type="protein sequence ID" value="RYB89700.1"/>
    <property type="molecule type" value="Genomic_DNA"/>
</dbReference>
<organism evidence="11 12">
    <name type="scientific">Nocardioides glacieisoli</name>
    <dbReference type="NCBI Taxonomy" id="1168730"/>
    <lineage>
        <taxon>Bacteria</taxon>
        <taxon>Bacillati</taxon>
        <taxon>Actinomycetota</taxon>
        <taxon>Actinomycetes</taxon>
        <taxon>Propionibacteriales</taxon>
        <taxon>Nocardioidaceae</taxon>
        <taxon>Nocardioides</taxon>
    </lineage>
</organism>
<evidence type="ECO:0000256" key="6">
    <source>
        <dbReference type="ARBA" id="ARBA00022679"/>
    </source>
</evidence>
<dbReference type="GO" id="GO:0004587">
    <property type="term" value="F:ornithine aminotransferase activity"/>
    <property type="evidence" value="ECO:0007669"/>
    <property type="project" value="UniProtKB-EC"/>
</dbReference>
<dbReference type="PROSITE" id="PS00600">
    <property type="entry name" value="AA_TRANSFER_CLASS_3"/>
    <property type="match status" value="1"/>
</dbReference>
<dbReference type="EC" id="2.6.1.13" evidence="3"/>
<dbReference type="SUPFAM" id="SSF53383">
    <property type="entry name" value="PLP-dependent transferases"/>
    <property type="match status" value="1"/>
</dbReference>
<evidence type="ECO:0000313" key="12">
    <source>
        <dbReference type="Proteomes" id="UP000291838"/>
    </source>
</evidence>
<comment type="caution">
    <text evidence="11">The sequence shown here is derived from an EMBL/GenBank/DDBJ whole genome shotgun (WGS) entry which is preliminary data.</text>
</comment>
<evidence type="ECO:0000256" key="3">
    <source>
        <dbReference type="ARBA" id="ARBA00012924"/>
    </source>
</evidence>
<keyword evidence="6 11" id="KW-0808">Transferase</keyword>
<dbReference type="PANTHER" id="PTHR11986:SF18">
    <property type="entry name" value="ORNITHINE AMINOTRANSFERASE, MITOCHONDRIAL"/>
    <property type="match status" value="1"/>
</dbReference>
<evidence type="ECO:0000256" key="2">
    <source>
        <dbReference type="ARBA" id="ARBA00004998"/>
    </source>
</evidence>
<comment type="cofactor">
    <cofactor evidence="1">
        <name>pyridoxal 5'-phosphate</name>
        <dbReference type="ChEBI" id="CHEBI:597326"/>
    </cofactor>
</comment>
<accession>A0A4Q2RLN5</accession>
<evidence type="ECO:0000256" key="10">
    <source>
        <dbReference type="SAM" id="MobiDB-lite"/>
    </source>
</evidence>
<dbReference type="InterPro" id="IPR015422">
    <property type="entry name" value="PyrdxlP-dep_Trfase_small"/>
</dbReference>
<comment type="similarity">
    <text evidence="9">Belongs to the class-III pyridoxal-phosphate-dependent aminotransferase family.</text>
</comment>
<keyword evidence="7 9" id="KW-0663">Pyridoxal phosphate</keyword>
<evidence type="ECO:0000313" key="11">
    <source>
        <dbReference type="EMBL" id="RYB89700.1"/>
    </source>
</evidence>
<keyword evidence="5" id="KW-0641">Proline biosynthesis</keyword>
<dbReference type="InterPro" id="IPR015421">
    <property type="entry name" value="PyrdxlP-dep_Trfase_major"/>
</dbReference>
<dbReference type="Proteomes" id="UP000291838">
    <property type="component" value="Unassembled WGS sequence"/>
</dbReference>
<dbReference type="Gene3D" id="3.40.640.10">
    <property type="entry name" value="Type I PLP-dependent aspartate aminotransferase-like (Major domain)"/>
    <property type="match status" value="1"/>
</dbReference>
<dbReference type="PIRSF" id="PIRSF000521">
    <property type="entry name" value="Transaminase_4ab_Lys_Orn"/>
    <property type="match status" value="1"/>
</dbReference>
<dbReference type="GO" id="GO:0055129">
    <property type="term" value="P:L-proline biosynthetic process"/>
    <property type="evidence" value="ECO:0007669"/>
    <property type="project" value="UniProtKB-UniPathway"/>
</dbReference>
<dbReference type="Gene3D" id="3.90.1150.10">
    <property type="entry name" value="Aspartate Aminotransferase, domain 1"/>
    <property type="match status" value="1"/>
</dbReference>
<keyword evidence="12" id="KW-1185">Reference proteome</keyword>
<dbReference type="Pfam" id="PF00202">
    <property type="entry name" value="Aminotran_3"/>
    <property type="match status" value="1"/>
</dbReference>
<feature type="region of interest" description="Disordered" evidence="10">
    <location>
        <begin position="1"/>
        <end position="23"/>
    </location>
</feature>
<dbReference type="UniPathway" id="UPA00098">
    <property type="reaction ID" value="UER00358"/>
</dbReference>
<evidence type="ECO:0000256" key="9">
    <source>
        <dbReference type="RuleBase" id="RU003560"/>
    </source>
</evidence>
<dbReference type="CDD" id="cd00610">
    <property type="entry name" value="OAT_like"/>
    <property type="match status" value="1"/>
</dbReference>